<comment type="subunit">
    <text evidence="9">Homodimer, forms a heterotetramer with a Cas1 homodimer.</text>
</comment>
<reference evidence="10 11" key="1">
    <citation type="submission" date="2019-09" db="EMBL/GenBank/DDBJ databases">
        <title>Complete genome sequence of Sporolactobacillus terrae 70-3.</title>
        <authorList>
            <person name="Tanaka N."/>
            <person name="Shiwa Y."/>
            <person name="Fujita N."/>
            <person name="Tanasupawat S."/>
        </authorList>
    </citation>
    <scope>NUCLEOTIDE SEQUENCE [LARGE SCALE GENOMIC DNA]</scope>
    <source>
        <strain evidence="10 11">70-3</strain>
    </source>
</reference>
<keyword evidence="6 9" id="KW-0378">Hydrolase</keyword>
<dbReference type="Pfam" id="PF09827">
    <property type="entry name" value="CRISPR_Cas2"/>
    <property type="match status" value="1"/>
</dbReference>
<dbReference type="Proteomes" id="UP000326951">
    <property type="component" value="Chromosome"/>
</dbReference>
<dbReference type="NCBIfam" id="TIGR01573">
    <property type="entry name" value="cas2"/>
    <property type="match status" value="1"/>
</dbReference>
<evidence type="ECO:0000256" key="4">
    <source>
        <dbReference type="ARBA" id="ARBA00022723"/>
    </source>
</evidence>
<keyword evidence="5 9" id="KW-0255">Endonuclease</keyword>
<evidence type="ECO:0000256" key="8">
    <source>
        <dbReference type="ARBA" id="ARBA00023118"/>
    </source>
</evidence>
<evidence type="ECO:0000313" key="11">
    <source>
        <dbReference type="Proteomes" id="UP000326951"/>
    </source>
</evidence>
<evidence type="ECO:0000256" key="6">
    <source>
        <dbReference type="ARBA" id="ARBA00022801"/>
    </source>
</evidence>
<evidence type="ECO:0000256" key="7">
    <source>
        <dbReference type="ARBA" id="ARBA00022842"/>
    </source>
</evidence>
<sequence length="106" mass="12418">MSKFMRILVFFDLPVTSSAERKEYSRFRKFLLKDGYTMLQFSVYSRICNGDDGVQKHMKRLKEHLPPVSGAIRSMKITEKQFENMDILLGEPTIEEKLGSNKTDFF</sequence>
<dbReference type="GO" id="GO:0016787">
    <property type="term" value="F:hydrolase activity"/>
    <property type="evidence" value="ECO:0007669"/>
    <property type="project" value="UniProtKB-KW"/>
</dbReference>
<dbReference type="InterPro" id="IPR019199">
    <property type="entry name" value="Virulence_VapD/CRISPR_Cas2"/>
</dbReference>
<evidence type="ECO:0000256" key="9">
    <source>
        <dbReference type="HAMAP-Rule" id="MF_01471"/>
    </source>
</evidence>
<dbReference type="GO" id="GO:0046872">
    <property type="term" value="F:metal ion binding"/>
    <property type="evidence" value="ECO:0007669"/>
    <property type="project" value="UniProtKB-UniRule"/>
</dbReference>
<dbReference type="EC" id="3.1.-.-" evidence="9"/>
<evidence type="ECO:0000256" key="5">
    <source>
        <dbReference type="ARBA" id="ARBA00022759"/>
    </source>
</evidence>
<comment type="similarity">
    <text evidence="2 9">Belongs to the CRISPR-associated endoribonuclease Cas2 protein family.</text>
</comment>
<dbReference type="CDD" id="cd09638">
    <property type="entry name" value="Cas2_I_II_III"/>
    <property type="match status" value="1"/>
</dbReference>
<dbReference type="InterPro" id="IPR021127">
    <property type="entry name" value="CRISPR_associated_Cas2"/>
</dbReference>
<dbReference type="GO" id="GO:0051607">
    <property type="term" value="P:defense response to virus"/>
    <property type="evidence" value="ECO:0007669"/>
    <property type="project" value="UniProtKB-UniRule"/>
</dbReference>
<gene>
    <name evidence="9" type="primary">cas2</name>
    <name evidence="10" type="ORF">St703_08910</name>
</gene>
<keyword evidence="4 9" id="KW-0479">Metal-binding</keyword>
<protein>
    <recommendedName>
        <fullName evidence="9">CRISPR-associated endoribonuclease Cas2</fullName>
        <ecNumber evidence="9">3.1.-.-</ecNumber>
    </recommendedName>
</protein>
<keyword evidence="7 9" id="KW-0460">Magnesium</keyword>
<dbReference type="AlphaFoldDB" id="A0A5K7X2L2"/>
<feature type="binding site" evidence="9">
    <location>
        <position position="12"/>
    </location>
    <ligand>
        <name>Mg(2+)</name>
        <dbReference type="ChEBI" id="CHEBI:18420"/>
        <note>catalytic</note>
    </ligand>
</feature>
<dbReference type="SUPFAM" id="SSF143430">
    <property type="entry name" value="TTP0101/SSO1404-like"/>
    <property type="match status" value="1"/>
</dbReference>
<evidence type="ECO:0000256" key="3">
    <source>
        <dbReference type="ARBA" id="ARBA00022722"/>
    </source>
</evidence>
<accession>A0A5K7X2L2</accession>
<name>A0A5K7X2L2_9BACL</name>
<dbReference type="GO" id="GO:0043571">
    <property type="term" value="P:maintenance of CRISPR repeat elements"/>
    <property type="evidence" value="ECO:0007669"/>
    <property type="project" value="UniProtKB-UniRule"/>
</dbReference>
<keyword evidence="8 9" id="KW-0051">Antiviral defense</keyword>
<evidence type="ECO:0000256" key="1">
    <source>
        <dbReference type="ARBA" id="ARBA00001946"/>
    </source>
</evidence>
<organism evidence="10 11">
    <name type="scientific">Sporolactobacillus terrae</name>
    <dbReference type="NCBI Taxonomy" id="269673"/>
    <lineage>
        <taxon>Bacteria</taxon>
        <taxon>Bacillati</taxon>
        <taxon>Bacillota</taxon>
        <taxon>Bacilli</taxon>
        <taxon>Bacillales</taxon>
        <taxon>Sporolactobacillaceae</taxon>
        <taxon>Sporolactobacillus</taxon>
    </lineage>
</organism>
<comment type="cofactor">
    <cofactor evidence="1 9">
        <name>Mg(2+)</name>
        <dbReference type="ChEBI" id="CHEBI:18420"/>
    </cofactor>
</comment>
<dbReference type="HAMAP" id="MF_01471">
    <property type="entry name" value="Cas2"/>
    <property type="match status" value="1"/>
</dbReference>
<dbReference type="EMBL" id="AP021853">
    <property type="protein sequence ID" value="BBN98186.1"/>
    <property type="molecule type" value="Genomic_DNA"/>
</dbReference>
<keyword evidence="3 9" id="KW-0540">Nuclease</keyword>
<dbReference type="GO" id="GO:0004521">
    <property type="term" value="F:RNA endonuclease activity"/>
    <property type="evidence" value="ECO:0007669"/>
    <property type="project" value="InterPro"/>
</dbReference>
<comment type="function">
    <text evidence="9">CRISPR (clustered regularly interspaced short palindromic repeat), is an adaptive immune system that provides protection against mobile genetic elements (viruses, transposable elements and conjugative plasmids). CRISPR clusters contain sequences complementary to antecedent mobile elements and target invading nucleic acids. CRISPR clusters are transcribed and processed into CRISPR RNA (crRNA). Functions as a ssRNA-specific endoribonuclease. Involved in the integration of spacer DNA into the CRISPR cassette.</text>
</comment>
<dbReference type="Gene3D" id="3.30.70.240">
    <property type="match status" value="1"/>
</dbReference>
<evidence type="ECO:0000256" key="2">
    <source>
        <dbReference type="ARBA" id="ARBA00009959"/>
    </source>
</evidence>
<proteinExistence type="inferred from homology"/>
<evidence type="ECO:0000313" key="10">
    <source>
        <dbReference type="EMBL" id="BBN98186.1"/>
    </source>
</evidence>